<feature type="domain" description="DNA primase/polymerase bifunctional N-terminal" evidence="1">
    <location>
        <begin position="9"/>
        <end position="187"/>
    </location>
</feature>
<organism evidence="2 3">
    <name type="scientific">Actinacidiphila acidipaludis</name>
    <dbReference type="NCBI Taxonomy" id="2873382"/>
    <lineage>
        <taxon>Bacteria</taxon>
        <taxon>Bacillati</taxon>
        <taxon>Actinomycetota</taxon>
        <taxon>Actinomycetes</taxon>
        <taxon>Kitasatosporales</taxon>
        <taxon>Streptomycetaceae</taxon>
        <taxon>Actinacidiphila</taxon>
    </lineage>
</organism>
<dbReference type="EMBL" id="JAINZZ010000006">
    <property type="protein sequence ID" value="MBY8877469.1"/>
    <property type="molecule type" value="Genomic_DNA"/>
</dbReference>
<sequence>MNQHLLRAALDAAERGWPVIPLWPGRKIPNLHGERACHRTGDCRTGHKTFEQRATTDPARIERCWAAGPFNVGIATGPAGLLVVDLDRCKPTDEKGTPDGAANFLALCERAGQPVPTTRTIRTASGGTHLYFTAPPGVRLTNSAGTLAPRVDTRAWGGQVVAPGSVTPGGSYTVLGDAPVADLPEWLQSALTPSQGPVAGPFRVPPVRDASRCAAVALERESAAVAARRDVGARNTELLRAVIRVGRYVARGDIGRATVEEAFQAAGESAGLTAVECRATIRSALAYSKRTVRPRQEAS</sequence>
<dbReference type="Pfam" id="PF09250">
    <property type="entry name" value="Prim-Pol"/>
    <property type="match status" value="1"/>
</dbReference>
<reference evidence="2 3" key="1">
    <citation type="submission" date="2021-08" db="EMBL/GenBank/DDBJ databases">
        <title>WGS of actinomycetes from Thailand.</title>
        <authorList>
            <person name="Thawai C."/>
        </authorList>
    </citation>
    <scope>NUCLEOTIDE SEQUENCE [LARGE SCALE GENOMIC DNA]</scope>
    <source>
        <strain evidence="2 3">PLK6-54</strain>
    </source>
</reference>
<evidence type="ECO:0000313" key="2">
    <source>
        <dbReference type="EMBL" id="MBY8877469.1"/>
    </source>
</evidence>
<evidence type="ECO:0000313" key="3">
    <source>
        <dbReference type="Proteomes" id="UP000778578"/>
    </source>
</evidence>
<protein>
    <submittedName>
        <fullName evidence="2">Bifunctional DNA primase/polymerase</fullName>
    </submittedName>
</protein>
<keyword evidence="3" id="KW-1185">Reference proteome</keyword>
<gene>
    <name evidence="2" type="ORF">K7862_07440</name>
</gene>
<dbReference type="CDD" id="cd04859">
    <property type="entry name" value="Prim_Pol"/>
    <property type="match status" value="1"/>
</dbReference>
<dbReference type="SMART" id="SM00943">
    <property type="entry name" value="Prim-Pol"/>
    <property type="match status" value="1"/>
</dbReference>
<name>A0ABS7Q6R1_9ACTN</name>
<dbReference type="SUPFAM" id="SSF56747">
    <property type="entry name" value="Prim-pol domain"/>
    <property type="match status" value="1"/>
</dbReference>
<comment type="caution">
    <text evidence="2">The sequence shown here is derived from an EMBL/GenBank/DDBJ whole genome shotgun (WGS) entry which is preliminary data.</text>
</comment>
<dbReference type="RefSeq" id="WP_222961634.1">
    <property type="nucleotide sequence ID" value="NZ_JAINZZ010000006.1"/>
</dbReference>
<dbReference type="Proteomes" id="UP000778578">
    <property type="component" value="Unassembled WGS sequence"/>
</dbReference>
<accession>A0ABS7Q6R1</accession>
<evidence type="ECO:0000259" key="1">
    <source>
        <dbReference type="SMART" id="SM00943"/>
    </source>
</evidence>
<dbReference type="InterPro" id="IPR015330">
    <property type="entry name" value="DNA_primase/pol_bifunc_N"/>
</dbReference>
<proteinExistence type="predicted"/>